<protein>
    <submittedName>
        <fullName evidence="1">Uncharacterized protein</fullName>
    </submittedName>
</protein>
<gene>
    <name evidence="1" type="ORF">LECACI_7A009386</name>
</gene>
<evidence type="ECO:0000313" key="2">
    <source>
        <dbReference type="Proteomes" id="UP001296104"/>
    </source>
</evidence>
<sequence length="138" mass="15112">MGLKDNPEQLAKAFVPLLKAREKQAPGGQKNGTMNVGFGGSKLSNFADLSRLLCPTGGKVDALPTTSKKSRGSATNIIAEEWRVSDTILRWSSSNLVRMRRMLYANASMRSFTDGIVFRIVVKLVSSLRLGFLKDLAH</sequence>
<name>A0AAI8Z861_9PEZI</name>
<dbReference type="AlphaFoldDB" id="A0AAI8Z861"/>
<dbReference type="EMBL" id="CAVMBE010000109">
    <property type="protein sequence ID" value="CAK4034228.1"/>
    <property type="molecule type" value="Genomic_DNA"/>
</dbReference>
<reference evidence="1" key="1">
    <citation type="submission" date="2023-11" db="EMBL/GenBank/DDBJ databases">
        <authorList>
            <person name="Alioto T."/>
            <person name="Alioto T."/>
            <person name="Gomez Garrido J."/>
        </authorList>
    </citation>
    <scope>NUCLEOTIDE SEQUENCE</scope>
</reference>
<evidence type="ECO:0000313" key="1">
    <source>
        <dbReference type="EMBL" id="CAK4034228.1"/>
    </source>
</evidence>
<comment type="caution">
    <text evidence="1">The sequence shown here is derived from an EMBL/GenBank/DDBJ whole genome shotgun (WGS) entry which is preliminary data.</text>
</comment>
<proteinExistence type="predicted"/>
<accession>A0AAI8Z861</accession>
<organism evidence="1 2">
    <name type="scientific">Lecanosticta acicola</name>
    <dbReference type="NCBI Taxonomy" id="111012"/>
    <lineage>
        <taxon>Eukaryota</taxon>
        <taxon>Fungi</taxon>
        <taxon>Dikarya</taxon>
        <taxon>Ascomycota</taxon>
        <taxon>Pezizomycotina</taxon>
        <taxon>Dothideomycetes</taxon>
        <taxon>Dothideomycetidae</taxon>
        <taxon>Mycosphaerellales</taxon>
        <taxon>Mycosphaerellaceae</taxon>
        <taxon>Lecanosticta</taxon>
    </lineage>
</organism>
<keyword evidence="2" id="KW-1185">Reference proteome</keyword>
<dbReference type="Proteomes" id="UP001296104">
    <property type="component" value="Unassembled WGS sequence"/>
</dbReference>